<dbReference type="HOGENOM" id="CLU_3265672_0_0_10"/>
<dbReference type="AlphaFoldDB" id="A0A0E2ASG3"/>
<comment type="caution">
    <text evidence="1">The sequence shown here is derived from an EMBL/GenBank/DDBJ whole genome shotgun (WGS) entry which is preliminary data.</text>
</comment>
<evidence type="ECO:0000313" key="1">
    <source>
        <dbReference type="EMBL" id="EIY98399.1"/>
    </source>
</evidence>
<organism evidence="1 2">
    <name type="scientific">Bacteroides fragilis CL07T12C05</name>
    <dbReference type="NCBI Taxonomy" id="997883"/>
    <lineage>
        <taxon>Bacteria</taxon>
        <taxon>Pseudomonadati</taxon>
        <taxon>Bacteroidota</taxon>
        <taxon>Bacteroidia</taxon>
        <taxon>Bacteroidales</taxon>
        <taxon>Bacteroidaceae</taxon>
        <taxon>Bacteroides</taxon>
    </lineage>
</organism>
<dbReference type="EMBL" id="AGXN01000007">
    <property type="protein sequence ID" value="EIY98399.1"/>
    <property type="molecule type" value="Genomic_DNA"/>
</dbReference>
<sequence>MSSRILPAPIVHTLIEIKSIHNLTYNEVKIEYNLHIPMKVL</sequence>
<accession>A0A0E2ASG3</accession>
<proteinExistence type="predicted"/>
<evidence type="ECO:0000313" key="2">
    <source>
        <dbReference type="Proteomes" id="UP000003879"/>
    </source>
</evidence>
<gene>
    <name evidence="1" type="ORF">HMPREF1056_01268</name>
</gene>
<protein>
    <submittedName>
        <fullName evidence="1">Uncharacterized protein</fullName>
    </submittedName>
</protein>
<name>A0A0E2ASG3_BACFG</name>
<reference evidence="1 2" key="1">
    <citation type="submission" date="2012-02" db="EMBL/GenBank/DDBJ databases">
        <title>The Genome Sequence of Bacteroides fragilis CL07T12C05.</title>
        <authorList>
            <consortium name="The Broad Institute Genome Sequencing Platform"/>
            <person name="Earl A."/>
            <person name="Ward D."/>
            <person name="Feldgarden M."/>
            <person name="Gevers D."/>
            <person name="Zitomersky N.L."/>
            <person name="Coyne M.J."/>
            <person name="Comstock L.E."/>
            <person name="Young S.K."/>
            <person name="Zeng Q."/>
            <person name="Gargeya S."/>
            <person name="Fitzgerald M."/>
            <person name="Haas B."/>
            <person name="Abouelleil A."/>
            <person name="Alvarado L."/>
            <person name="Arachchi H.M."/>
            <person name="Berlin A."/>
            <person name="Chapman S.B."/>
            <person name="Gearin G."/>
            <person name="Goldberg J."/>
            <person name="Griggs A."/>
            <person name="Gujja S."/>
            <person name="Hansen M."/>
            <person name="Heiman D."/>
            <person name="Howarth C."/>
            <person name="Larimer J."/>
            <person name="Lui A."/>
            <person name="MacDonald P.J.P."/>
            <person name="McCowen C."/>
            <person name="Montmayeur A."/>
            <person name="Murphy C."/>
            <person name="Neiman D."/>
            <person name="Pearson M."/>
            <person name="Priest M."/>
            <person name="Roberts A."/>
            <person name="Saif S."/>
            <person name="Shea T."/>
            <person name="Sisk P."/>
            <person name="Stolte C."/>
            <person name="Sykes S."/>
            <person name="Wortman J."/>
            <person name="Nusbaum C."/>
            <person name="Birren B."/>
        </authorList>
    </citation>
    <scope>NUCLEOTIDE SEQUENCE [LARGE SCALE GENOMIC DNA]</scope>
    <source>
        <strain evidence="1 2">CL07T12C05</strain>
    </source>
</reference>
<dbReference type="Proteomes" id="UP000003879">
    <property type="component" value="Unassembled WGS sequence"/>
</dbReference>